<feature type="region of interest" description="Disordered" evidence="2">
    <location>
        <begin position="306"/>
        <end position="349"/>
    </location>
</feature>
<dbReference type="EMBL" id="UYRT01082353">
    <property type="protein sequence ID" value="VDN25879.1"/>
    <property type="molecule type" value="Genomic_DNA"/>
</dbReference>
<dbReference type="InterPro" id="IPR013087">
    <property type="entry name" value="Znf_C2H2_type"/>
</dbReference>
<keyword evidence="1" id="KW-0862">Zinc</keyword>
<feature type="domain" description="C2H2-type" evidence="3">
    <location>
        <begin position="397"/>
        <end position="426"/>
    </location>
</feature>
<reference evidence="4 5" key="2">
    <citation type="submission" date="2018-11" db="EMBL/GenBank/DDBJ databases">
        <authorList>
            <consortium name="Pathogen Informatics"/>
        </authorList>
    </citation>
    <scope>NUCLEOTIDE SEQUENCE [LARGE SCALE GENOMIC DNA]</scope>
</reference>
<dbReference type="WBParaSite" id="GPUH_0001539301-mRNA-1">
    <property type="protein sequence ID" value="GPUH_0001539301-mRNA-1"/>
    <property type="gene ID" value="GPUH_0001539301"/>
</dbReference>
<dbReference type="PROSITE" id="PS00028">
    <property type="entry name" value="ZINC_FINGER_C2H2_1"/>
    <property type="match status" value="1"/>
</dbReference>
<feature type="compositionally biased region" description="Low complexity" evidence="2">
    <location>
        <begin position="255"/>
        <end position="265"/>
    </location>
</feature>
<dbReference type="PROSITE" id="PS50157">
    <property type="entry name" value="ZINC_FINGER_C2H2_2"/>
    <property type="match status" value="1"/>
</dbReference>
<dbReference type="OrthoDB" id="5848486at2759"/>
<dbReference type="Proteomes" id="UP000271098">
    <property type="component" value="Unassembled WGS sequence"/>
</dbReference>
<feature type="compositionally biased region" description="Polar residues" evidence="2">
    <location>
        <begin position="232"/>
        <end position="247"/>
    </location>
</feature>
<name>A0A183E332_9BILA</name>
<reference evidence="6" key="1">
    <citation type="submission" date="2016-06" db="UniProtKB">
        <authorList>
            <consortium name="WormBaseParasite"/>
        </authorList>
    </citation>
    <scope>IDENTIFICATION</scope>
</reference>
<feature type="compositionally biased region" description="Polar residues" evidence="2">
    <location>
        <begin position="314"/>
        <end position="323"/>
    </location>
</feature>
<evidence type="ECO:0000256" key="2">
    <source>
        <dbReference type="SAM" id="MobiDB-lite"/>
    </source>
</evidence>
<protein>
    <submittedName>
        <fullName evidence="6">C2H2-type domain-containing protein</fullName>
    </submittedName>
</protein>
<keyword evidence="1" id="KW-0863">Zinc-finger</keyword>
<feature type="region of interest" description="Disordered" evidence="2">
    <location>
        <begin position="206"/>
        <end position="268"/>
    </location>
</feature>
<sequence length="441" mass="46554">MLCKHLSILSSFGTVIIIIDKSSSSSSSVTTTSRRCLHNGAADKAEDEEEVDFLTPTAAAFDSSSEMVLLGDGTTTRGGAPSSSNNHSVADGFFRAIEHEKSETTQCTSFSTSPGTPEAQVSASAELLKKSKKEVLTADDSGRLQRSFTVSLVSGSDSIALQNPSFPESYLRCIPLPTVATDLPLNSRNSDFPVNYCNSTITAISTKSGTSNEDRQPPATPSCPGKDPGRASSRNSLPEFSCSNNSRPFGPPPSSSSSPSPSSSSALSDEAVASATDFLDSPLKRLERCVRAKNGVMGSFLGRYASASSSSSSRTRGIQNSGASIPGLNLQRPGTSSNNNNNNHSMKLRFGSDLNKTSAADALGELSQLVHRIGSSKLPVPATPTKCVQSNFSSNVFTCLKCAHQFDTLDQLVLHISTTKHFSLGPSRSTNSGNSMYGRFF</sequence>
<evidence type="ECO:0000313" key="6">
    <source>
        <dbReference type="WBParaSite" id="GPUH_0001539301-mRNA-1"/>
    </source>
</evidence>
<dbReference type="AlphaFoldDB" id="A0A183E332"/>
<evidence type="ECO:0000313" key="4">
    <source>
        <dbReference type="EMBL" id="VDN25879.1"/>
    </source>
</evidence>
<keyword evidence="1" id="KW-0479">Metal-binding</keyword>
<dbReference type="GO" id="GO:0008270">
    <property type="term" value="F:zinc ion binding"/>
    <property type="evidence" value="ECO:0007669"/>
    <property type="project" value="UniProtKB-KW"/>
</dbReference>
<evidence type="ECO:0000259" key="3">
    <source>
        <dbReference type="PROSITE" id="PS50157"/>
    </source>
</evidence>
<evidence type="ECO:0000313" key="5">
    <source>
        <dbReference type="Proteomes" id="UP000271098"/>
    </source>
</evidence>
<gene>
    <name evidence="4" type="ORF">GPUH_LOCUS15373</name>
</gene>
<evidence type="ECO:0000256" key="1">
    <source>
        <dbReference type="PROSITE-ProRule" id="PRU00042"/>
    </source>
</evidence>
<organism evidence="6">
    <name type="scientific">Gongylonema pulchrum</name>
    <dbReference type="NCBI Taxonomy" id="637853"/>
    <lineage>
        <taxon>Eukaryota</taxon>
        <taxon>Metazoa</taxon>
        <taxon>Ecdysozoa</taxon>
        <taxon>Nematoda</taxon>
        <taxon>Chromadorea</taxon>
        <taxon>Rhabditida</taxon>
        <taxon>Spirurina</taxon>
        <taxon>Spiruromorpha</taxon>
        <taxon>Spiruroidea</taxon>
        <taxon>Gongylonematidae</taxon>
        <taxon>Gongylonema</taxon>
    </lineage>
</organism>
<accession>A0A183E332</accession>
<proteinExistence type="predicted"/>
<keyword evidence="5" id="KW-1185">Reference proteome</keyword>